<reference evidence="1" key="1">
    <citation type="journal article" date="2014" name="Int. J. Syst. Evol. Microbiol.">
        <title>Complete genome sequence of Corynebacterium casei LMG S-19264T (=DSM 44701T), isolated from a smear-ripened cheese.</title>
        <authorList>
            <consortium name="US DOE Joint Genome Institute (JGI-PGF)"/>
            <person name="Walter F."/>
            <person name="Albersmeier A."/>
            <person name="Kalinowski J."/>
            <person name="Ruckert C."/>
        </authorList>
    </citation>
    <scope>NUCLEOTIDE SEQUENCE</scope>
    <source>
        <strain evidence="1">CGMCC 1.15958</strain>
    </source>
</reference>
<dbReference type="Proteomes" id="UP000609064">
    <property type="component" value="Unassembled WGS sequence"/>
</dbReference>
<dbReference type="EMBL" id="BMKK01000003">
    <property type="protein sequence ID" value="GGD53525.1"/>
    <property type="molecule type" value="Genomic_DNA"/>
</dbReference>
<reference evidence="1" key="2">
    <citation type="submission" date="2020-09" db="EMBL/GenBank/DDBJ databases">
        <authorList>
            <person name="Sun Q."/>
            <person name="Zhou Y."/>
        </authorList>
    </citation>
    <scope>NUCLEOTIDE SEQUENCE</scope>
    <source>
        <strain evidence="1">CGMCC 1.15958</strain>
    </source>
</reference>
<dbReference type="AlphaFoldDB" id="A0A917DMS6"/>
<proteinExistence type="predicted"/>
<dbReference type="RefSeq" id="WP_188765642.1">
    <property type="nucleotide sequence ID" value="NZ_BMKK01000003.1"/>
</dbReference>
<protein>
    <recommendedName>
        <fullName evidence="3">Lipoprotein</fullName>
    </recommendedName>
</protein>
<dbReference type="PROSITE" id="PS51257">
    <property type="entry name" value="PROKAR_LIPOPROTEIN"/>
    <property type="match status" value="1"/>
</dbReference>
<name>A0A917DMS6_9BACT</name>
<organism evidence="1 2">
    <name type="scientific">Emticicia aquatilis</name>
    <dbReference type="NCBI Taxonomy" id="1537369"/>
    <lineage>
        <taxon>Bacteria</taxon>
        <taxon>Pseudomonadati</taxon>
        <taxon>Bacteroidota</taxon>
        <taxon>Cytophagia</taxon>
        <taxon>Cytophagales</taxon>
        <taxon>Leadbetterellaceae</taxon>
        <taxon>Emticicia</taxon>
    </lineage>
</organism>
<evidence type="ECO:0008006" key="3">
    <source>
        <dbReference type="Google" id="ProtNLM"/>
    </source>
</evidence>
<evidence type="ECO:0000313" key="1">
    <source>
        <dbReference type="EMBL" id="GGD53525.1"/>
    </source>
</evidence>
<accession>A0A917DMS6</accession>
<gene>
    <name evidence="1" type="ORF">GCM10011514_17050</name>
</gene>
<comment type="caution">
    <text evidence="1">The sequence shown here is derived from an EMBL/GenBank/DDBJ whole genome shotgun (WGS) entry which is preliminary data.</text>
</comment>
<sequence>MKTKFLALIVANVLFFSCSKTELEPSSSEQPLKSYQLAGGGTCTPISSYTVKGDYRAGETGVSTIDVAYAVKPCDKNQTVNVKIEIIKFDTKAVLAVGENLELSGKYHFAGVGLYGIYTAKMTVTDTATGSVVATNSFSVALVPKRV</sequence>
<evidence type="ECO:0000313" key="2">
    <source>
        <dbReference type="Proteomes" id="UP000609064"/>
    </source>
</evidence>
<keyword evidence="2" id="KW-1185">Reference proteome</keyword>